<dbReference type="Proteomes" id="UP000077521">
    <property type="component" value="Unassembled WGS sequence"/>
</dbReference>
<organism evidence="2 3">
    <name type="scientific">Tilletia indica</name>
    <dbReference type="NCBI Taxonomy" id="43049"/>
    <lineage>
        <taxon>Eukaryota</taxon>
        <taxon>Fungi</taxon>
        <taxon>Dikarya</taxon>
        <taxon>Basidiomycota</taxon>
        <taxon>Ustilaginomycotina</taxon>
        <taxon>Exobasidiomycetes</taxon>
        <taxon>Tilletiales</taxon>
        <taxon>Tilletiaceae</taxon>
        <taxon>Tilletia</taxon>
    </lineage>
</organism>
<name>A0A8T8SF42_9BASI</name>
<gene>
    <name evidence="2" type="ORF">A4X13_0g8390</name>
</gene>
<accession>A0A8T8SF42</accession>
<proteinExistence type="predicted"/>
<dbReference type="EMBL" id="LWDF02001431">
    <property type="protein sequence ID" value="KAE8238763.1"/>
    <property type="molecule type" value="Genomic_DNA"/>
</dbReference>
<reference evidence="2" key="1">
    <citation type="submission" date="2016-04" db="EMBL/GenBank/DDBJ databases">
        <authorList>
            <person name="Nguyen H.D."/>
            <person name="Samba Siva P."/>
            <person name="Cullis J."/>
            <person name="Levesque C.A."/>
            <person name="Hambleton S."/>
        </authorList>
    </citation>
    <scope>NUCLEOTIDE SEQUENCE</scope>
    <source>
        <strain evidence="2">DAOMC 236416</strain>
    </source>
</reference>
<comment type="caution">
    <text evidence="2">The sequence shown here is derived from an EMBL/GenBank/DDBJ whole genome shotgun (WGS) entry which is preliminary data.</text>
</comment>
<dbReference type="AlphaFoldDB" id="A0A8T8SF42"/>
<evidence type="ECO:0000313" key="3">
    <source>
        <dbReference type="Proteomes" id="UP000077521"/>
    </source>
</evidence>
<keyword evidence="3" id="KW-1185">Reference proteome</keyword>
<reference evidence="2" key="2">
    <citation type="journal article" date="2019" name="IMA Fungus">
        <title>Genome sequencing and comparison of five Tilletia species to identify candidate genes for the detection of regulated species infecting wheat.</title>
        <authorList>
            <person name="Nguyen H.D.T."/>
            <person name="Sultana T."/>
            <person name="Kesanakurti P."/>
            <person name="Hambleton S."/>
        </authorList>
    </citation>
    <scope>NUCLEOTIDE SEQUENCE</scope>
    <source>
        <strain evidence="2">DAOMC 236416</strain>
    </source>
</reference>
<protein>
    <submittedName>
        <fullName evidence="2">Uncharacterized protein</fullName>
    </submittedName>
</protein>
<feature type="region of interest" description="Disordered" evidence="1">
    <location>
        <begin position="57"/>
        <end position="76"/>
    </location>
</feature>
<feature type="non-terminal residue" evidence="2">
    <location>
        <position position="1"/>
    </location>
</feature>
<sequence length="125" mass="14039">MYMFTCKLQHGQKVNIPAGEDQPAFKALLSEYVPLPDQALEPRQVFRYGPSRPVEECGHISPAGQSRVEPESRLGARHHKVRTKWLRLPLPGAADQTIQAWDDICSGPTDPDILKEMNILGQIRP</sequence>
<evidence type="ECO:0000313" key="2">
    <source>
        <dbReference type="EMBL" id="KAE8238763.1"/>
    </source>
</evidence>
<evidence type="ECO:0000256" key="1">
    <source>
        <dbReference type="SAM" id="MobiDB-lite"/>
    </source>
</evidence>